<gene>
    <name evidence="4" type="ORF">D9615_007039</name>
</gene>
<feature type="domain" description="DUS-like FMN-binding" evidence="3">
    <location>
        <begin position="26"/>
        <end position="110"/>
    </location>
</feature>
<organism evidence="4 5">
    <name type="scientific">Tricholomella constricta</name>
    <dbReference type="NCBI Taxonomy" id="117010"/>
    <lineage>
        <taxon>Eukaryota</taxon>
        <taxon>Fungi</taxon>
        <taxon>Dikarya</taxon>
        <taxon>Basidiomycota</taxon>
        <taxon>Agaricomycotina</taxon>
        <taxon>Agaricomycetes</taxon>
        <taxon>Agaricomycetidae</taxon>
        <taxon>Agaricales</taxon>
        <taxon>Tricholomatineae</taxon>
        <taxon>Lyophyllaceae</taxon>
        <taxon>Tricholomella</taxon>
    </lineage>
</organism>
<keyword evidence="5" id="KW-1185">Reference proteome</keyword>
<evidence type="ECO:0000256" key="1">
    <source>
        <dbReference type="ARBA" id="ARBA00022857"/>
    </source>
</evidence>
<name>A0A8H5H8G1_9AGAR</name>
<dbReference type="PANTHER" id="PTHR11082:SF5">
    <property type="entry name" value="TRNA-DIHYDROURIDINE(16_17) SYNTHASE [NAD(P)(+)]-LIKE"/>
    <property type="match status" value="1"/>
</dbReference>
<dbReference type="AlphaFoldDB" id="A0A8H5H8G1"/>
<evidence type="ECO:0000256" key="2">
    <source>
        <dbReference type="ARBA" id="ARBA00023027"/>
    </source>
</evidence>
<evidence type="ECO:0000313" key="4">
    <source>
        <dbReference type="EMBL" id="KAF5378551.1"/>
    </source>
</evidence>
<dbReference type="GO" id="GO:0017150">
    <property type="term" value="F:tRNA dihydrouridine synthase activity"/>
    <property type="evidence" value="ECO:0007669"/>
    <property type="project" value="TreeGrafter"/>
</dbReference>
<dbReference type="InterPro" id="IPR035587">
    <property type="entry name" value="DUS-like_FMN-bd"/>
</dbReference>
<dbReference type="PANTHER" id="PTHR11082">
    <property type="entry name" value="TRNA-DIHYDROURIDINE SYNTHASE"/>
    <property type="match status" value="1"/>
</dbReference>
<evidence type="ECO:0000313" key="5">
    <source>
        <dbReference type="Proteomes" id="UP000565441"/>
    </source>
</evidence>
<dbReference type="InterPro" id="IPR013785">
    <property type="entry name" value="Aldolase_TIM"/>
</dbReference>
<dbReference type="SUPFAM" id="SSF51395">
    <property type="entry name" value="FMN-linked oxidoreductases"/>
    <property type="match status" value="1"/>
</dbReference>
<keyword evidence="2" id="KW-0520">NAD</keyword>
<dbReference type="Gene3D" id="3.20.20.70">
    <property type="entry name" value="Aldolase class I"/>
    <property type="match status" value="1"/>
</dbReference>
<dbReference type="EMBL" id="JAACJP010000019">
    <property type="protein sequence ID" value="KAF5378551.1"/>
    <property type="molecule type" value="Genomic_DNA"/>
</dbReference>
<comment type="caution">
    <text evidence="4">The sequence shown here is derived from an EMBL/GenBank/DDBJ whole genome shotgun (WGS) entry which is preliminary data.</text>
</comment>
<dbReference type="Pfam" id="PF01207">
    <property type="entry name" value="Dus"/>
    <property type="match status" value="1"/>
</dbReference>
<keyword evidence="1" id="KW-0521">NADP</keyword>
<reference evidence="4 5" key="1">
    <citation type="journal article" date="2020" name="ISME J.">
        <title>Uncovering the hidden diversity of litter-decomposition mechanisms in mushroom-forming fungi.</title>
        <authorList>
            <person name="Floudas D."/>
            <person name="Bentzer J."/>
            <person name="Ahren D."/>
            <person name="Johansson T."/>
            <person name="Persson P."/>
            <person name="Tunlid A."/>
        </authorList>
    </citation>
    <scope>NUCLEOTIDE SEQUENCE [LARGE SCALE GENOMIC DNA]</scope>
    <source>
        <strain evidence="4 5">CBS 661.87</strain>
    </source>
</reference>
<accession>A0A8H5H8G1</accession>
<proteinExistence type="predicted"/>
<sequence>MDEWDLVVNLINTPLCKDHSFPVTATFRIFPKVERAGAQIFTCHGCTTEQRGPRLRYAHIRAVKAAVRVPVFANDDVFVSDNARCLAEPSADAVMSAEIVLYNSALFDGLTSSSSLLFPSSPFQAPTPPAPPIP</sequence>
<protein>
    <recommendedName>
        <fullName evidence="3">DUS-like FMN-binding domain-containing protein</fullName>
    </recommendedName>
</protein>
<dbReference type="Proteomes" id="UP000565441">
    <property type="component" value="Unassembled WGS sequence"/>
</dbReference>
<dbReference type="OrthoDB" id="272303at2759"/>
<evidence type="ECO:0000259" key="3">
    <source>
        <dbReference type="Pfam" id="PF01207"/>
    </source>
</evidence>